<comment type="caution">
    <text evidence="3">The sequence shown here is derived from an EMBL/GenBank/DDBJ whole genome shotgun (WGS) entry which is preliminary data.</text>
</comment>
<dbReference type="EMBL" id="JAPWGY010000002">
    <property type="protein sequence ID" value="MCZ4280765.1"/>
    <property type="molecule type" value="Genomic_DNA"/>
</dbReference>
<accession>A0ABT4LI29</accession>
<dbReference type="Gene3D" id="3.30.9.10">
    <property type="entry name" value="D-Amino Acid Oxidase, subunit A, domain 2"/>
    <property type="match status" value="1"/>
</dbReference>
<name>A0ABT4LI29_9PROT</name>
<evidence type="ECO:0000313" key="4">
    <source>
        <dbReference type="Proteomes" id="UP001069802"/>
    </source>
</evidence>
<keyword evidence="1" id="KW-0560">Oxidoreductase</keyword>
<gene>
    <name evidence="3" type="ORF">O4H49_08245</name>
</gene>
<dbReference type="Pfam" id="PF01266">
    <property type="entry name" value="DAO"/>
    <property type="match status" value="1"/>
</dbReference>
<dbReference type="Gene3D" id="3.50.50.60">
    <property type="entry name" value="FAD/NAD(P)-binding domain"/>
    <property type="match status" value="2"/>
</dbReference>
<organism evidence="3 4">
    <name type="scientific">Kiloniella laminariae</name>
    <dbReference type="NCBI Taxonomy" id="454162"/>
    <lineage>
        <taxon>Bacteria</taxon>
        <taxon>Pseudomonadati</taxon>
        <taxon>Pseudomonadota</taxon>
        <taxon>Alphaproteobacteria</taxon>
        <taxon>Rhodospirillales</taxon>
        <taxon>Kiloniellaceae</taxon>
        <taxon>Kiloniella</taxon>
    </lineage>
</organism>
<dbReference type="InterPro" id="IPR036188">
    <property type="entry name" value="FAD/NAD-bd_sf"/>
</dbReference>
<keyword evidence="4" id="KW-1185">Reference proteome</keyword>
<dbReference type="PANTHER" id="PTHR13847">
    <property type="entry name" value="SARCOSINE DEHYDROGENASE-RELATED"/>
    <property type="match status" value="1"/>
</dbReference>
<dbReference type="PANTHER" id="PTHR13847:SF289">
    <property type="entry name" value="GLYCINE OXIDASE"/>
    <property type="match status" value="1"/>
</dbReference>
<feature type="domain" description="FAD dependent oxidoreductase" evidence="2">
    <location>
        <begin position="10"/>
        <end position="401"/>
    </location>
</feature>
<evidence type="ECO:0000313" key="3">
    <source>
        <dbReference type="EMBL" id="MCZ4280765.1"/>
    </source>
</evidence>
<dbReference type="Proteomes" id="UP001069802">
    <property type="component" value="Unassembled WGS sequence"/>
</dbReference>
<dbReference type="RefSeq" id="WP_269422945.1">
    <property type="nucleotide sequence ID" value="NZ_JAPWGY010000002.1"/>
</dbReference>
<reference evidence="3" key="1">
    <citation type="submission" date="2022-12" db="EMBL/GenBank/DDBJ databases">
        <title>Bacterial isolates from different developmental stages of Nematostella vectensis.</title>
        <authorList>
            <person name="Fraune S."/>
        </authorList>
    </citation>
    <scope>NUCLEOTIDE SEQUENCE</scope>
    <source>
        <strain evidence="3">G21630-S1</strain>
    </source>
</reference>
<protein>
    <submittedName>
        <fullName evidence="3">FAD-binding oxidoreductase</fullName>
    </submittedName>
</protein>
<dbReference type="SUPFAM" id="SSF51905">
    <property type="entry name" value="FAD/NAD(P)-binding domain"/>
    <property type="match status" value="1"/>
</dbReference>
<evidence type="ECO:0000259" key="2">
    <source>
        <dbReference type="Pfam" id="PF01266"/>
    </source>
</evidence>
<dbReference type="InterPro" id="IPR006076">
    <property type="entry name" value="FAD-dep_OxRdtase"/>
</dbReference>
<evidence type="ECO:0000256" key="1">
    <source>
        <dbReference type="ARBA" id="ARBA00023002"/>
    </source>
</evidence>
<sequence>MATAKDKKKRVLIIGSGIVGLCSANYLLRDGCDVTIVERDPLGDGTSCGNAGAIAAAEVAPYPLPGLWKSVPGWLMDPLGPLSLRLSYLPQFLPWLYLFLKSCNQTKAEASAKAMSSYLGSAFDDYKPLLGSAGLEGLLKKEGTIFVYKSDKGLALDNYFWDLTRRNGVTLQSLNQKEIHEREPALGPQAYAGVYTPDWGHFANPGDLVHGLARLFQENRGNHLQGEVESFEIKDNKPVSVRTRDGQRIEFDQLIIAAGAWSARLSAKLGDKFPLDTERGYNTTLPNPDAELNNMVVFAEDKFVATPMNIGLRVGGAVEFAGIEAEPNYARCDTLLQLAKGYLPTLNGEGGTRWMGRRPSTPDSLPVISPSRHHDNVHYAFGHGHLGITGGAVTGRTIANMIAGRPGTFDPKPFHINRFD</sequence>
<proteinExistence type="predicted"/>
<dbReference type="SUPFAM" id="SSF54373">
    <property type="entry name" value="FAD-linked reductases, C-terminal domain"/>
    <property type="match status" value="1"/>
</dbReference>